<evidence type="ECO:0000313" key="3">
    <source>
        <dbReference type="Proteomes" id="UP001189429"/>
    </source>
</evidence>
<organism evidence="2 3">
    <name type="scientific">Prorocentrum cordatum</name>
    <dbReference type="NCBI Taxonomy" id="2364126"/>
    <lineage>
        <taxon>Eukaryota</taxon>
        <taxon>Sar</taxon>
        <taxon>Alveolata</taxon>
        <taxon>Dinophyceae</taxon>
        <taxon>Prorocentrales</taxon>
        <taxon>Prorocentraceae</taxon>
        <taxon>Prorocentrum</taxon>
    </lineage>
</organism>
<reference evidence="2" key="1">
    <citation type="submission" date="2023-10" db="EMBL/GenBank/DDBJ databases">
        <authorList>
            <person name="Chen Y."/>
            <person name="Shah S."/>
            <person name="Dougan E. K."/>
            <person name="Thang M."/>
            <person name="Chan C."/>
        </authorList>
    </citation>
    <scope>NUCLEOTIDE SEQUENCE [LARGE SCALE GENOMIC DNA]</scope>
</reference>
<comment type="caution">
    <text evidence="2">The sequence shown here is derived from an EMBL/GenBank/DDBJ whole genome shotgun (WGS) entry which is preliminary data.</text>
</comment>
<dbReference type="Proteomes" id="UP001189429">
    <property type="component" value="Unassembled WGS sequence"/>
</dbReference>
<dbReference type="EMBL" id="CAUYUJ010004347">
    <property type="protein sequence ID" value="CAK0809222.1"/>
    <property type="molecule type" value="Genomic_DNA"/>
</dbReference>
<sequence>MATVQRPRSRSWGSSGSPSSTEKRSAPAGDPFRGDPPRFRKISNGTCADAGARPVTSRTVCEAAARSLGMPDTRAKTIDSGDGSNETKPEGCYYFRNFEDLTATLWLNTAEAARGQGAETSDRDRGLLRQPICDFGADGGADA</sequence>
<feature type="region of interest" description="Disordered" evidence="1">
    <location>
        <begin position="1"/>
        <end position="55"/>
    </location>
</feature>
<feature type="compositionally biased region" description="Low complexity" evidence="1">
    <location>
        <begin position="10"/>
        <end position="20"/>
    </location>
</feature>
<name>A0ABN9QVQ6_9DINO</name>
<keyword evidence="3" id="KW-1185">Reference proteome</keyword>
<accession>A0ABN9QVQ6</accession>
<protein>
    <submittedName>
        <fullName evidence="2">Uncharacterized protein</fullName>
    </submittedName>
</protein>
<gene>
    <name evidence="2" type="ORF">PCOR1329_LOCUS14532</name>
</gene>
<evidence type="ECO:0000313" key="2">
    <source>
        <dbReference type="EMBL" id="CAK0809222.1"/>
    </source>
</evidence>
<proteinExistence type="predicted"/>
<evidence type="ECO:0000256" key="1">
    <source>
        <dbReference type="SAM" id="MobiDB-lite"/>
    </source>
</evidence>